<keyword evidence="3" id="KW-0540">Nuclease</keyword>
<evidence type="ECO:0000256" key="1">
    <source>
        <dbReference type="SAM" id="MobiDB-lite"/>
    </source>
</evidence>
<organism evidence="3 4">
    <name type="scientific">Plantactinospora soyae</name>
    <dbReference type="NCBI Taxonomy" id="1544732"/>
    <lineage>
        <taxon>Bacteria</taxon>
        <taxon>Bacillati</taxon>
        <taxon>Actinomycetota</taxon>
        <taxon>Actinomycetes</taxon>
        <taxon>Micromonosporales</taxon>
        <taxon>Micromonosporaceae</taxon>
        <taxon>Plantactinospora</taxon>
    </lineage>
</organism>
<dbReference type="EMBL" id="JADBEB010000001">
    <property type="protein sequence ID" value="MBE1485963.1"/>
    <property type="molecule type" value="Genomic_DNA"/>
</dbReference>
<dbReference type="CDD" id="cd06260">
    <property type="entry name" value="DUF820-like"/>
    <property type="match status" value="1"/>
</dbReference>
<dbReference type="InterPro" id="IPR012296">
    <property type="entry name" value="Nuclease_put_TT1808"/>
</dbReference>
<dbReference type="GO" id="GO:0004519">
    <property type="term" value="F:endonuclease activity"/>
    <property type="evidence" value="ECO:0007669"/>
    <property type="project" value="UniProtKB-KW"/>
</dbReference>
<keyword evidence="4" id="KW-1185">Reference proteome</keyword>
<name>A0A927M5S6_9ACTN</name>
<keyword evidence="3" id="KW-0378">Hydrolase</keyword>
<reference evidence="3" key="1">
    <citation type="submission" date="2020-10" db="EMBL/GenBank/DDBJ databases">
        <title>Sequencing the genomes of 1000 actinobacteria strains.</title>
        <authorList>
            <person name="Klenk H.-P."/>
        </authorList>
    </citation>
    <scope>NUCLEOTIDE SEQUENCE</scope>
    <source>
        <strain evidence="3">DSM 46832</strain>
    </source>
</reference>
<dbReference type="Gene3D" id="3.90.1570.10">
    <property type="entry name" value="tt1808, chain A"/>
    <property type="match status" value="1"/>
</dbReference>
<dbReference type="Pfam" id="PF05685">
    <property type="entry name" value="Uma2"/>
    <property type="match status" value="1"/>
</dbReference>
<dbReference type="RefSeq" id="WP_192766072.1">
    <property type="nucleotide sequence ID" value="NZ_JADBEB010000001.1"/>
</dbReference>
<dbReference type="SUPFAM" id="SSF52980">
    <property type="entry name" value="Restriction endonuclease-like"/>
    <property type="match status" value="1"/>
</dbReference>
<protein>
    <submittedName>
        <fullName evidence="3">Uma2 family endonuclease</fullName>
    </submittedName>
</protein>
<evidence type="ECO:0000259" key="2">
    <source>
        <dbReference type="Pfam" id="PF05685"/>
    </source>
</evidence>
<feature type="domain" description="Putative restriction endonuclease" evidence="2">
    <location>
        <begin position="20"/>
        <end position="146"/>
    </location>
</feature>
<accession>A0A927M5S6</accession>
<comment type="caution">
    <text evidence="3">The sequence shown here is derived from an EMBL/GenBank/DDBJ whole genome shotgun (WGS) entry which is preliminary data.</text>
</comment>
<dbReference type="AlphaFoldDB" id="A0A927M5S6"/>
<gene>
    <name evidence="3" type="ORF">H4W31_001601</name>
</gene>
<dbReference type="InterPro" id="IPR011335">
    <property type="entry name" value="Restrct_endonuc-II-like"/>
</dbReference>
<feature type="region of interest" description="Disordered" evidence="1">
    <location>
        <begin position="66"/>
        <end position="87"/>
    </location>
</feature>
<keyword evidence="3" id="KW-0255">Endonuclease</keyword>
<sequence length="205" mass="22700">MTAVPIALDRPGPHGYSTADLHALPDDGRRYELIDGSIIVSPSATIDHNTIARWIANLLEDSSPSDEYAVGTDQSTTVDDHNEPRPDGVVTRAQHLRRTPFPITDALLVVEVVSPTSALRDTETKRALYARAGVPAYWIVVPEEEKPTIALAELVLDPGARQYRYVTHYTTEPFATDQPWPVRVDLPGLTARRGRLLSRTADERQ</sequence>
<dbReference type="PANTHER" id="PTHR35400">
    <property type="entry name" value="SLR1083 PROTEIN"/>
    <property type="match status" value="1"/>
</dbReference>
<evidence type="ECO:0000313" key="4">
    <source>
        <dbReference type="Proteomes" id="UP000649753"/>
    </source>
</evidence>
<dbReference type="Proteomes" id="UP000649753">
    <property type="component" value="Unassembled WGS sequence"/>
</dbReference>
<dbReference type="PANTHER" id="PTHR35400:SF3">
    <property type="entry name" value="SLL1072 PROTEIN"/>
    <property type="match status" value="1"/>
</dbReference>
<evidence type="ECO:0000313" key="3">
    <source>
        <dbReference type="EMBL" id="MBE1485963.1"/>
    </source>
</evidence>
<dbReference type="InterPro" id="IPR008538">
    <property type="entry name" value="Uma2"/>
</dbReference>
<proteinExistence type="predicted"/>